<dbReference type="OrthoDB" id="4029802at2"/>
<dbReference type="EMBL" id="NCXM01000002">
    <property type="protein sequence ID" value="OSC32128.1"/>
    <property type="molecule type" value="Genomic_DNA"/>
</dbReference>
<reference evidence="1 2" key="1">
    <citation type="submission" date="2017-04" db="EMBL/GenBank/DDBJ databases">
        <title>The new phylogeny of genus Mycobacterium.</title>
        <authorList>
            <person name="Tortoli E."/>
            <person name="Trovato A."/>
            <person name="Cirillo D.M."/>
        </authorList>
    </citation>
    <scope>NUCLEOTIDE SEQUENCE [LARGE SCALE GENOMIC DNA]</scope>
    <source>
        <strain evidence="1 2">DSM 45247</strain>
    </source>
</reference>
<name>A0A1X2LDS4_9MYCO</name>
<dbReference type="Proteomes" id="UP000242320">
    <property type="component" value="Unassembled WGS sequence"/>
</dbReference>
<dbReference type="GO" id="GO:0016705">
    <property type="term" value="F:oxidoreductase activity, acting on paired donors, with incorporation or reduction of molecular oxygen"/>
    <property type="evidence" value="ECO:0007669"/>
    <property type="project" value="InterPro"/>
</dbReference>
<accession>A0A1X2LDS4</accession>
<dbReference type="InterPro" id="IPR036661">
    <property type="entry name" value="Luciferase-like_sf"/>
</dbReference>
<dbReference type="SUPFAM" id="SSF51679">
    <property type="entry name" value="Bacterial luciferase-like"/>
    <property type="match status" value="1"/>
</dbReference>
<keyword evidence="2" id="KW-1185">Reference proteome</keyword>
<evidence type="ECO:0008006" key="3">
    <source>
        <dbReference type="Google" id="ProtNLM"/>
    </source>
</evidence>
<proteinExistence type="predicted"/>
<protein>
    <recommendedName>
        <fullName evidence="3">Luciferase-like domain-containing protein</fullName>
    </recommendedName>
</protein>
<organism evidence="1 2">
    <name type="scientific">Mycolicibacterium vulneris</name>
    <dbReference type="NCBI Taxonomy" id="547163"/>
    <lineage>
        <taxon>Bacteria</taxon>
        <taxon>Bacillati</taxon>
        <taxon>Actinomycetota</taxon>
        <taxon>Actinomycetes</taxon>
        <taxon>Mycobacteriales</taxon>
        <taxon>Mycobacteriaceae</taxon>
        <taxon>Mycolicibacterium</taxon>
    </lineage>
</organism>
<dbReference type="AlphaFoldDB" id="A0A1X2LDS4"/>
<gene>
    <name evidence="1" type="ORF">B8W69_03320</name>
</gene>
<sequence length="124" mass="13326">MPNRHRPQHKSELKSPSRQIELVRAAAAEIGRDPARIAFSMTALIGVGHTREQATAAIDPANLGSQTFDGTTFRGFPAQIVDDLGRYTELGVSRVYVRAPTNMAGLAGNFELLATDVLPQLAGL</sequence>
<evidence type="ECO:0000313" key="2">
    <source>
        <dbReference type="Proteomes" id="UP000242320"/>
    </source>
</evidence>
<comment type="caution">
    <text evidence="1">The sequence shown here is derived from an EMBL/GenBank/DDBJ whole genome shotgun (WGS) entry which is preliminary data.</text>
</comment>
<evidence type="ECO:0000313" key="1">
    <source>
        <dbReference type="EMBL" id="OSC32128.1"/>
    </source>
</evidence>
<dbReference type="Gene3D" id="3.20.20.30">
    <property type="entry name" value="Luciferase-like domain"/>
    <property type="match status" value="1"/>
</dbReference>
<dbReference type="RefSeq" id="WP_085288551.1">
    <property type="nucleotide sequence ID" value="NZ_NCXM01000002.1"/>
</dbReference>